<proteinExistence type="predicted"/>
<dbReference type="InterPro" id="IPR036397">
    <property type="entry name" value="RNaseH_sf"/>
</dbReference>
<name>N6TNU7_DENPD</name>
<dbReference type="EMBL" id="KB740664">
    <property type="protein sequence ID" value="ENN79683.1"/>
    <property type="molecule type" value="Genomic_DNA"/>
</dbReference>
<sequence length="172" mass="20047">MLVGTDAIAHVGMDPSMCRRYKWNKLIYLTITIYSGRETDCHARRPGKADQDPQTQWTIVLYDCKCETSRKGSQLTIAHKQARLEFAREHVDWDLDDWRKVSCTNEVRMGLKSLDGRVFIWRRPGERYSQACMVPQLAFRENHVVPCAPHIGDKFVFMADNNRPHRALIVRE</sequence>
<reference evidence="1" key="1">
    <citation type="journal article" date="2013" name="Genome Biol.">
        <title>Draft genome of the mountain pine beetle, Dendroctonus ponderosae Hopkins, a major forest pest.</title>
        <authorList>
            <person name="Keeling C.I."/>
            <person name="Yuen M.M."/>
            <person name="Liao N.Y."/>
            <person name="Docking T.R."/>
            <person name="Chan S.K."/>
            <person name="Taylor G.A."/>
            <person name="Palmquist D.L."/>
            <person name="Jackman S.D."/>
            <person name="Nguyen A."/>
            <person name="Li M."/>
            <person name="Henderson H."/>
            <person name="Janes J.K."/>
            <person name="Zhao Y."/>
            <person name="Pandoh P."/>
            <person name="Moore R."/>
            <person name="Sperling F.A."/>
            <person name="Huber D.P."/>
            <person name="Birol I."/>
            <person name="Jones S.J."/>
            <person name="Bohlmann J."/>
        </authorList>
    </citation>
    <scope>NUCLEOTIDE SEQUENCE</scope>
</reference>
<dbReference type="AlphaFoldDB" id="N6TNU7"/>
<dbReference type="GO" id="GO:0003676">
    <property type="term" value="F:nucleic acid binding"/>
    <property type="evidence" value="ECO:0007669"/>
    <property type="project" value="InterPro"/>
</dbReference>
<evidence type="ECO:0000313" key="1">
    <source>
        <dbReference type="EMBL" id="ENN79683.1"/>
    </source>
</evidence>
<dbReference type="Gene3D" id="3.30.420.10">
    <property type="entry name" value="Ribonuclease H-like superfamily/Ribonuclease H"/>
    <property type="match status" value="1"/>
</dbReference>
<feature type="non-terminal residue" evidence="1">
    <location>
        <position position="1"/>
    </location>
</feature>
<organism evidence="1">
    <name type="scientific">Dendroctonus ponderosae</name>
    <name type="common">Mountain pine beetle</name>
    <dbReference type="NCBI Taxonomy" id="77166"/>
    <lineage>
        <taxon>Eukaryota</taxon>
        <taxon>Metazoa</taxon>
        <taxon>Ecdysozoa</taxon>
        <taxon>Arthropoda</taxon>
        <taxon>Hexapoda</taxon>
        <taxon>Insecta</taxon>
        <taxon>Pterygota</taxon>
        <taxon>Neoptera</taxon>
        <taxon>Endopterygota</taxon>
        <taxon>Coleoptera</taxon>
        <taxon>Polyphaga</taxon>
        <taxon>Cucujiformia</taxon>
        <taxon>Curculionidae</taxon>
        <taxon>Scolytinae</taxon>
        <taxon>Dendroctonus</taxon>
    </lineage>
</organism>
<gene>
    <name evidence="1" type="ORF">YQE_03888</name>
</gene>
<protein>
    <submittedName>
        <fullName evidence="1">Uncharacterized protein</fullName>
    </submittedName>
</protein>
<dbReference type="HOGENOM" id="CLU_1556864_0_0_1"/>
<accession>N6TNU7</accession>